<dbReference type="SMART" id="SM00240">
    <property type="entry name" value="FHA"/>
    <property type="match status" value="1"/>
</dbReference>
<evidence type="ECO:0000259" key="1">
    <source>
        <dbReference type="PROSITE" id="PS50006"/>
    </source>
</evidence>
<dbReference type="InterPro" id="IPR000253">
    <property type="entry name" value="FHA_dom"/>
</dbReference>
<dbReference type="AlphaFoldDB" id="A0A1G9M3G2"/>
<dbReference type="OrthoDB" id="9816434at2"/>
<feature type="domain" description="FHA" evidence="1">
    <location>
        <begin position="181"/>
        <end position="230"/>
    </location>
</feature>
<organism evidence="2 3">
    <name type="scientific">Dendrosporobacter quercicolus</name>
    <dbReference type="NCBI Taxonomy" id="146817"/>
    <lineage>
        <taxon>Bacteria</taxon>
        <taxon>Bacillati</taxon>
        <taxon>Bacillota</taxon>
        <taxon>Negativicutes</taxon>
        <taxon>Selenomonadales</taxon>
        <taxon>Sporomusaceae</taxon>
        <taxon>Dendrosporobacter</taxon>
    </lineage>
</organism>
<dbReference type="InterPro" id="IPR008984">
    <property type="entry name" value="SMAD_FHA_dom_sf"/>
</dbReference>
<dbReference type="Gene3D" id="3.30.2320.60">
    <property type="entry name" value="FhaA, phosphopeptide-binding domain (DUF3662)"/>
    <property type="match status" value="1"/>
</dbReference>
<dbReference type="Pfam" id="PF12401">
    <property type="entry name" value="FhaA_N"/>
    <property type="match status" value="1"/>
</dbReference>
<sequence>MTFVRNLENIFEKYIEGFFNKKFSSGLQPVEIAKQIVKEMSNQRSVGVSQVYVPNAYSVFLKKEDFERIAPYGSAIREELSQHIREEAKRMNYTIIGQPVVDLFLDETTTGGLLRIASQFTEPLPAEIEDTSAEASLGDTRVFDKLTVDPVACPVQKILAQAVIIAGFDQGLKTTVGARRINIGRRESNELPLTDMNTSRLHAYITLEDGRHVLHDARSLNGTYVNGQRITRRQLCAGDKIKIGNTIILYNQEG</sequence>
<dbReference type="RefSeq" id="WP_092068031.1">
    <property type="nucleotide sequence ID" value="NZ_FNHB01000001.1"/>
</dbReference>
<protein>
    <submittedName>
        <fullName evidence="2">Forkhead associated (FHA) domain, binds pSer, pThr, pTyr</fullName>
    </submittedName>
</protein>
<dbReference type="Proteomes" id="UP000214880">
    <property type="component" value="Unassembled WGS sequence"/>
</dbReference>
<reference evidence="2 3" key="1">
    <citation type="submission" date="2016-10" db="EMBL/GenBank/DDBJ databases">
        <authorList>
            <person name="de Groot N.N."/>
        </authorList>
    </citation>
    <scope>NUCLEOTIDE SEQUENCE [LARGE SCALE GENOMIC DNA]</scope>
    <source>
        <strain evidence="2 3">DSM 1736</strain>
    </source>
</reference>
<name>A0A1G9M3G2_9FIRM</name>
<dbReference type="InterPro" id="IPR042287">
    <property type="entry name" value="FhaA_N_sf"/>
</dbReference>
<evidence type="ECO:0000313" key="2">
    <source>
        <dbReference type="EMBL" id="SDL68810.1"/>
    </source>
</evidence>
<gene>
    <name evidence="2" type="ORF">SAMN04488502_101554</name>
</gene>
<dbReference type="SUPFAM" id="SSF49879">
    <property type="entry name" value="SMAD/FHA domain"/>
    <property type="match status" value="1"/>
</dbReference>
<dbReference type="InterPro" id="IPR022128">
    <property type="entry name" value="FhaA_N"/>
</dbReference>
<proteinExistence type="predicted"/>
<keyword evidence="3" id="KW-1185">Reference proteome</keyword>
<accession>A0A1G9M3G2</accession>
<dbReference type="CDD" id="cd00060">
    <property type="entry name" value="FHA"/>
    <property type="match status" value="1"/>
</dbReference>
<dbReference type="PROSITE" id="PS50006">
    <property type="entry name" value="FHA_DOMAIN"/>
    <property type="match status" value="1"/>
</dbReference>
<dbReference type="Gene3D" id="2.60.200.20">
    <property type="match status" value="1"/>
</dbReference>
<dbReference type="Pfam" id="PF00498">
    <property type="entry name" value="FHA"/>
    <property type="match status" value="1"/>
</dbReference>
<dbReference type="EMBL" id="FNHB01000001">
    <property type="protein sequence ID" value="SDL68810.1"/>
    <property type="molecule type" value="Genomic_DNA"/>
</dbReference>
<dbReference type="STRING" id="146817.SAMN04488502_101554"/>
<evidence type="ECO:0000313" key="3">
    <source>
        <dbReference type="Proteomes" id="UP000214880"/>
    </source>
</evidence>